<dbReference type="Proteomes" id="UP000663879">
    <property type="component" value="Unassembled WGS sequence"/>
</dbReference>
<evidence type="ECO:0000313" key="1">
    <source>
        <dbReference type="EMBL" id="CAF1012521.1"/>
    </source>
</evidence>
<dbReference type="EMBL" id="CAJNOC010004184">
    <property type="protein sequence ID" value="CAF1012521.1"/>
    <property type="molecule type" value="Genomic_DNA"/>
</dbReference>
<evidence type="ECO:0000313" key="2">
    <source>
        <dbReference type="Proteomes" id="UP000663879"/>
    </source>
</evidence>
<sequence>MSKYSQTQSEYTVLFFDIDNTYVVIKKSKCITFDSQLKLATVYFPNTKKTLTGVIKKEGSKERCEKKC</sequence>
<comment type="caution">
    <text evidence="1">The sequence shown here is derived from an EMBL/GenBank/DDBJ whole genome shotgun (WGS) entry which is preliminary data.</text>
</comment>
<reference evidence="1" key="1">
    <citation type="submission" date="2021-02" db="EMBL/GenBank/DDBJ databases">
        <authorList>
            <person name="Nowell W R."/>
        </authorList>
    </citation>
    <scope>NUCLEOTIDE SEQUENCE</scope>
    <source>
        <strain evidence="1">Ploen Becks lab</strain>
    </source>
</reference>
<organism evidence="1 2">
    <name type="scientific">Brachionus calyciflorus</name>
    <dbReference type="NCBI Taxonomy" id="104777"/>
    <lineage>
        <taxon>Eukaryota</taxon>
        <taxon>Metazoa</taxon>
        <taxon>Spiralia</taxon>
        <taxon>Gnathifera</taxon>
        <taxon>Rotifera</taxon>
        <taxon>Eurotatoria</taxon>
        <taxon>Monogononta</taxon>
        <taxon>Pseudotrocha</taxon>
        <taxon>Ploima</taxon>
        <taxon>Brachionidae</taxon>
        <taxon>Brachionus</taxon>
    </lineage>
</organism>
<name>A0A814HNK6_9BILA</name>
<proteinExistence type="predicted"/>
<dbReference type="AlphaFoldDB" id="A0A814HNK6"/>
<keyword evidence="2" id="KW-1185">Reference proteome</keyword>
<accession>A0A814HNK6</accession>
<protein>
    <submittedName>
        <fullName evidence="1">Uncharacterized protein</fullName>
    </submittedName>
</protein>
<gene>
    <name evidence="1" type="ORF">OXX778_LOCUS16965</name>
</gene>